<dbReference type="PROSITE" id="PS51164">
    <property type="entry name" value="CBM1_2"/>
    <property type="match status" value="1"/>
</dbReference>
<dbReference type="GO" id="GO:0005576">
    <property type="term" value="C:extracellular region"/>
    <property type="evidence" value="ECO:0007669"/>
    <property type="project" value="InterPro"/>
</dbReference>
<name>A0AAD7BT10_9AGAR</name>
<proteinExistence type="predicted"/>
<dbReference type="GO" id="GO:0030248">
    <property type="term" value="F:cellulose binding"/>
    <property type="evidence" value="ECO:0007669"/>
    <property type="project" value="InterPro"/>
</dbReference>
<dbReference type="PROSITE" id="PS00562">
    <property type="entry name" value="CBM1_1"/>
    <property type="match status" value="1"/>
</dbReference>
<evidence type="ECO:0000256" key="2">
    <source>
        <dbReference type="SAM" id="MobiDB-lite"/>
    </source>
</evidence>
<dbReference type="InterPro" id="IPR000254">
    <property type="entry name" value="CBD"/>
</dbReference>
<dbReference type="SMART" id="SM00236">
    <property type="entry name" value="fCBD"/>
    <property type="match status" value="1"/>
</dbReference>
<dbReference type="GO" id="GO:0004622">
    <property type="term" value="F:phosphatidylcholine lysophospholipase activity"/>
    <property type="evidence" value="ECO:0007669"/>
    <property type="project" value="TreeGrafter"/>
</dbReference>
<protein>
    <submittedName>
        <fullName evidence="5">Lipolytic enzyme</fullName>
    </submittedName>
</protein>
<dbReference type="AlphaFoldDB" id="A0AAD7BT10"/>
<keyword evidence="6" id="KW-1185">Reference proteome</keyword>
<dbReference type="EMBL" id="JARKIF010000010">
    <property type="protein sequence ID" value="KAJ7628966.1"/>
    <property type="molecule type" value="Genomic_DNA"/>
</dbReference>
<dbReference type="Pfam" id="PF00734">
    <property type="entry name" value="CBM_1"/>
    <property type="match status" value="1"/>
</dbReference>
<dbReference type="SUPFAM" id="SSF57180">
    <property type="entry name" value="Cellulose-binding domain"/>
    <property type="match status" value="1"/>
</dbReference>
<gene>
    <name evidence="5" type="ORF">FB45DRAFT_1029024</name>
</gene>
<dbReference type="Pfam" id="PF13472">
    <property type="entry name" value="Lipase_GDSL_2"/>
    <property type="match status" value="1"/>
</dbReference>
<sequence length="328" mass="33840">MQLLLPTLILSLTTIVFAQSPIFGQCTWICGGQGWTGATTCATGSVCVVQNAFYSQCVPGTGTTSTSTTTTTVPPTSSKTSITTSSSSRTTTSSAPSSTATGLNIRLLPLGDSITYGFTSTDGNGYRATLHNLLSPGNTVDFIGSIQSGNMSDNNNEGHIGEIIEQIAEAATNSMALPARPNVGFLLLSIHVEIEASRPQIILLLAGTNDMLDSINSTAPAALSTLLDQIFTACPDATLIVSNLPALSSAPAQAAVQIFNPLVAQMVSTRAAAGQHILLVDMASVIGVADLVDGIHPTDAGYVKMGNAWFPVIQQAVAKGWVKAPVSA</sequence>
<dbReference type="InterPro" id="IPR035971">
    <property type="entry name" value="CBD_sf"/>
</dbReference>
<feature type="chain" id="PRO_5042041399" evidence="3">
    <location>
        <begin position="19"/>
        <end position="328"/>
    </location>
</feature>
<feature type="signal peptide" evidence="3">
    <location>
        <begin position="1"/>
        <end position="18"/>
    </location>
</feature>
<dbReference type="InterPro" id="IPR013830">
    <property type="entry name" value="SGNH_hydro"/>
</dbReference>
<evidence type="ECO:0000313" key="5">
    <source>
        <dbReference type="EMBL" id="KAJ7628966.1"/>
    </source>
</evidence>
<dbReference type="PANTHER" id="PTHR30383">
    <property type="entry name" value="THIOESTERASE 1/PROTEASE 1/LYSOPHOSPHOLIPASE L1"/>
    <property type="match status" value="1"/>
</dbReference>
<dbReference type="Gene3D" id="3.40.50.1110">
    <property type="entry name" value="SGNH hydrolase"/>
    <property type="match status" value="1"/>
</dbReference>
<accession>A0AAD7BT10</accession>
<dbReference type="GO" id="GO:0005975">
    <property type="term" value="P:carbohydrate metabolic process"/>
    <property type="evidence" value="ECO:0007669"/>
    <property type="project" value="InterPro"/>
</dbReference>
<feature type="domain" description="CBM1" evidence="4">
    <location>
        <begin position="18"/>
        <end position="58"/>
    </location>
</feature>
<comment type="caution">
    <text evidence="5">The sequence shown here is derived from an EMBL/GenBank/DDBJ whole genome shotgun (WGS) entry which is preliminary data.</text>
</comment>
<dbReference type="CDD" id="cd01833">
    <property type="entry name" value="XynB_like"/>
    <property type="match status" value="1"/>
</dbReference>
<evidence type="ECO:0000313" key="6">
    <source>
        <dbReference type="Proteomes" id="UP001221142"/>
    </source>
</evidence>
<organism evidence="5 6">
    <name type="scientific">Roridomyces roridus</name>
    <dbReference type="NCBI Taxonomy" id="1738132"/>
    <lineage>
        <taxon>Eukaryota</taxon>
        <taxon>Fungi</taxon>
        <taxon>Dikarya</taxon>
        <taxon>Basidiomycota</taxon>
        <taxon>Agaricomycotina</taxon>
        <taxon>Agaricomycetes</taxon>
        <taxon>Agaricomycetidae</taxon>
        <taxon>Agaricales</taxon>
        <taxon>Marasmiineae</taxon>
        <taxon>Mycenaceae</taxon>
        <taxon>Roridomyces</taxon>
    </lineage>
</organism>
<evidence type="ECO:0000256" key="1">
    <source>
        <dbReference type="ARBA" id="ARBA00022729"/>
    </source>
</evidence>
<dbReference type="InterPro" id="IPR036514">
    <property type="entry name" value="SGNH_hydro_sf"/>
</dbReference>
<dbReference type="SUPFAM" id="SSF52266">
    <property type="entry name" value="SGNH hydrolase"/>
    <property type="match status" value="1"/>
</dbReference>
<reference evidence="5" key="1">
    <citation type="submission" date="2023-03" db="EMBL/GenBank/DDBJ databases">
        <title>Massive genome expansion in bonnet fungi (Mycena s.s.) driven by repeated elements and novel gene families across ecological guilds.</title>
        <authorList>
            <consortium name="Lawrence Berkeley National Laboratory"/>
            <person name="Harder C.B."/>
            <person name="Miyauchi S."/>
            <person name="Viragh M."/>
            <person name="Kuo A."/>
            <person name="Thoen E."/>
            <person name="Andreopoulos B."/>
            <person name="Lu D."/>
            <person name="Skrede I."/>
            <person name="Drula E."/>
            <person name="Henrissat B."/>
            <person name="Morin E."/>
            <person name="Kohler A."/>
            <person name="Barry K."/>
            <person name="LaButti K."/>
            <person name="Morin E."/>
            <person name="Salamov A."/>
            <person name="Lipzen A."/>
            <person name="Mereny Z."/>
            <person name="Hegedus B."/>
            <person name="Baldrian P."/>
            <person name="Stursova M."/>
            <person name="Weitz H."/>
            <person name="Taylor A."/>
            <person name="Grigoriev I.V."/>
            <person name="Nagy L.G."/>
            <person name="Martin F."/>
            <person name="Kauserud H."/>
        </authorList>
    </citation>
    <scope>NUCLEOTIDE SEQUENCE</scope>
    <source>
        <strain evidence="5">9284</strain>
    </source>
</reference>
<dbReference type="InterPro" id="IPR051532">
    <property type="entry name" value="Ester_Hydrolysis_Enzymes"/>
</dbReference>
<keyword evidence="1 3" id="KW-0732">Signal</keyword>
<evidence type="ECO:0000259" key="4">
    <source>
        <dbReference type="PROSITE" id="PS51164"/>
    </source>
</evidence>
<feature type="region of interest" description="Disordered" evidence="2">
    <location>
        <begin position="61"/>
        <end position="100"/>
    </location>
</feature>
<dbReference type="Proteomes" id="UP001221142">
    <property type="component" value="Unassembled WGS sequence"/>
</dbReference>
<dbReference type="PANTHER" id="PTHR30383:SF5">
    <property type="entry name" value="SGNH HYDROLASE-TYPE ESTERASE DOMAIN-CONTAINING PROTEIN"/>
    <property type="match status" value="1"/>
</dbReference>
<evidence type="ECO:0000256" key="3">
    <source>
        <dbReference type="SAM" id="SignalP"/>
    </source>
</evidence>